<dbReference type="PANTHER" id="PTHR36507:SF1">
    <property type="entry name" value="BLL1555 PROTEIN"/>
    <property type="match status" value="1"/>
</dbReference>
<dbReference type="PANTHER" id="PTHR36507">
    <property type="entry name" value="BLL1555 PROTEIN"/>
    <property type="match status" value="1"/>
</dbReference>
<accession>A0A1Q5P9A2</accession>
<feature type="domain" description="Blue (type 1) copper" evidence="3">
    <location>
        <begin position="20"/>
        <end position="97"/>
    </location>
</feature>
<evidence type="ECO:0000313" key="5">
    <source>
        <dbReference type="Proteomes" id="UP000186551"/>
    </source>
</evidence>
<dbReference type="Gene3D" id="2.60.40.420">
    <property type="entry name" value="Cupredoxins - blue copper proteins"/>
    <property type="match status" value="1"/>
</dbReference>
<keyword evidence="5" id="KW-1185">Reference proteome</keyword>
<organism evidence="4 5">
    <name type="scientific">Pontibacter flavimaris</name>
    <dbReference type="NCBI Taxonomy" id="1797110"/>
    <lineage>
        <taxon>Bacteria</taxon>
        <taxon>Pseudomonadati</taxon>
        <taxon>Bacteroidota</taxon>
        <taxon>Cytophagia</taxon>
        <taxon>Cytophagales</taxon>
        <taxon>Hymenobacteraceae</taxon>
        <taxon>Pontibacter</taxon>
    </lineage>
</organism>
<dbReference type="AlphaFoldDB" id="A0A1Q5P9A2"/>
<evidence type="ECO:0000256" key="1">
    <source>
        <dbReference type="ARBA" id="ARBA00022723"/>
    </source>
</evidence>
<evidence type="ECO:0000313" key="4">
    <source>
        <dbReference type="EMBL" id="OKL38816.1"/>
    </source>
</evidence>
<evidence type="ECO:0000259" key="3">
    <source>
        <dbReference type="Pfam" id="PF00127"/>
    </source>
</evidence>
<evidence type="ECO:0000256" key="2">
    <source>
        <dbReference type="ARBA" id="ARBA00023008"/>
    </source>
</evidence>
<comment type="caution">
    <text evidence="4">The sequence shown here is derived from an EMBL/GenBank/DDBJ whole genome shotgun (WGS) entry which is preliminary data.</text>
</comment>
<dbReference type="Pfam" id="PF00127">
    <property type="entry name" value="Copper-bind"/>
    <property type="match status" value="1"/>
</dbReference>
<dbReference type="InterPro" id="IPR052721">
    <property type="entry name" value="ET_Amicyanin"/>
</dbReference>
<protein>
    <recommendedName>
        <fullName evidence="3">Blue (type 1) copper domain-containing protein</fullName>
    </recommendedName>
</protein>
<dbReference type="Proteomes" id="UP000186551">
    <property type="component" value="Unassembled WGS sequence"/>
</dbReference>
<proteinExistence type="predicted"/>
<dbReference type="EMBL" id="LVWA01000012">
    <property type="protein sequence ID" value="OKL38816.1"/>
    <property type="molecule type" value="Genomic_DNA"/>
</dbReference>
<dbReference type="STRING" id="1797110.A3841_05585"/>
<name>A0A1Q5P9A2_9BACT</name>
<dbReference type="SUPFAM" id="SSF49503">
    <property type="entry name" value="Cupredoxins"/>
    <property type="match status" value="1"/>
</dbReference>
<keyword evidence="1" id="KW-0479">Metal-binding</keyword>
<dbReference type="GO" id="GO:0005507">
    <property type="term" value="F:copper ion binding"/>
    <property type="evidence" value="ECO:0007669"/>
    <property type="project" value="InterPro"/>
</dbReference>
<sequence>MLCLFLSGATSPPVSPKVHTVEISRMQFNPQVLVVSMGDTIEFVNKDMVTHDVTESSGKSWKSPALASGAKWRLVARKTADYYCSYHPVMKGKIEVK</sequence>
<dbReference type="GO" id="GO:0009055">
    <property type="term" value="F:electron transfer activity"/>
    <property type="evidence" value="ECO:0007669"/>
    <property type="project" value="InterPro"/>
</dbReference>
<reference evidence="4 5" key="1">
    <citation type="submission" date="2016-03" db="EMBL/GenBank/DDBJ databases">
        <title>Genome sequence of Pontibacter sp. nov., of the family cytophagaceae, isolated from marine sediment of the Yellow Sea, China.</title>
        <authorList>
            <person name="Zhang G."/>
            <person name="Zhang R."/>
        </authorList>
    </citation>
    <scope>NUCLEOTIDE SEQUENCE [LARGE SCALE GENOMIC DNA]</scope>
    <source>
        <strain evidence="4 5">S10-8</strain>
    </source>
</reference>
<keyword evidence="2" id="KW-0186">Copper</keyword>
<dbReference type="InterPro" id="IPR008972">
    <property type="entry name" value="Cupredoxin"/>
</dbReference>
<dbReference type="InterPro" id="IPR000923">
    <property type="entry name" value="BlueCu_1"/>
</dbReference>
<gene>
    <name evidence="4" type="ORF">A3841_05585</name>
</gene>